<evidence type="ECO:0000256" key="6">
    <source>
        <dbReference type="ARBA" id="ARBA00022824"/>
    </source>
</evidence>
<dbReference type="PANTHER" id="PTHR22760">
    <property type="entry name" value="GLYCOSYLTRANSFERASE"/>
    <property type="match status" value="1"/>
</dbReference>
<keyword evidence="6" id="KW-0256">Endoplasmic reticulum</keyword>
<feature type="transmembrane region" description="Helical" evidence="9">
    <location>
        <begin position="216"/>
        <end position="243"/>
    </location>
</feature>
<evidence type="ECO:0000256" key="1">
    <source>
        <dbReference type="ARBA" id="ARBA00004127"/>
    </source>
</evidence>
<proteinExistence type="predicted"/>
<feature type="transmembrane region" description="Helical" evidence="9">
    <location>
        <begin position="194"/>
        <end position="210"/>
    </location>
</feature>
<evidence type="ECO:0000256" key="2">
    <source>
        <dbReference type="ARBA" id="ARBA00004586"/>
    </source>
</evidence>
<feature type="transmembrane region" description="Helical" evidence="9">
    <location>
        <begin position="62"/>
        <end position="82"/>
    </location>
</feature>
<dbReference type="EMBL" id="JBGBZA010000002">
    <property type="protein sequence ID" value="MEY9321510.1"/>
    <property type="molecule type" value="Genomic_DNA"/>
</dbReference>
<accession>A0ABV4FF03</accession>
<dbReference type="InterPro" id="IPR005599">
    <property type="entry name" value="GPI_mannosylTrfase"/>
</dbReference>
<feature type="transmembrane region" description="Helical" evidence="9">
    <location>
        <begin position="302"/>
        <end position="324"/>
    </location>
</feature>
<feature type="transmembrane region" description="Helical" evidence="9">
    <location>
        <begin position="145"/>
        <end position="162"/>
    </location>
</feature>
<sequence>MSRPPLCDLANLSVTHLKGFARYLVVSMLLHGTIGTMTSTGADIARGGTAAAGTSAGRRHPLFALLLLALVPRLAAALWPNVMYPDEIFQYLEPAWRMLGHDGILTWEWREGIRGWFLPTLLAGPVAVGRLIAPGGEGAFLVPRLVAATASLSIVVSAWYFGARISRTHAIVAAFAAAVWFELILLAPHTLGEPLATALIVPAALLVTGRPSPRHLAIGGALLAFAFVCRFQYAPAIAMLALGACWMRWRSLIPLIAGGLAALVLTAAIDLAHGAVPFAWLIGNIKENLLHDRATEFGVTPASAYLVNFLIVWSAAIVLPLAAIWRGARHAPLLLAVALVNLVFHSLIAHKEYRFVFLSVVLFIIVAALGSADWVQWLRAKPGWRRWALPIVTGGWALLSVTLAGASEGMRDYWTRGVGAARLAADLRSDPQMCGLALYNVRFQLLPGRERLVGPVPLYALEPADPLAELILPPLLQATRPAFNRILARPAAAGDLPADYSRQSCARVGIAEACIYARSGSCDASAAAAFVINDVLVRMGH</sequence>
<evidence type="ECO:0000313" key="10">
    <source>
        <dbReference type="EMBL" id="MEY9321510.1"/>
    </source>
</evidence>
<evidence type="ECO:0000313" key="11">
    <source>
        <dbReference type="Proteomes" id="UP001565471"/>
    </source>
</evidence>
<name>A0ABV4FF03_BRAEL</name>
<evidence type="ECO:0008006" key="12">
    <source>
        <dbReference type="Google" id="ProtNLM"/>
    </source>
</evidence>
<keyword evidence="7 9" id="KW-1133">Transmembrane helix</keyword>
<keyword evidence="8 9" id="KW-0472">Membrane</keyword>
<feature type="transmembrane region" description="Helical" evidence="9">
    <location>
        <begin position="20"/>
        <end position="42"/>
    </location>
</feature>
<reference evidence="10 11" key="1">
    <citation type="submission" date="2024-07" db="EMBL/GenBank/DDBJ databases">
        <title>Genomic Encyclopedia of Type Strains, Phase V (KMG-V): Genome sequencing to study the core and pangenomes of soil and plant-associated prokaryotes.</title>
        <authorList>
            <person name="Whitman W."/>
        </authorList>
    </citation>
    <scope>NUCLEOTIDE SEQUENCE [LARGE SCALE GENOMIC DNA]</scope>
    <source>
        <strain evidence="10 11">USDA 415</strain>
    </source>
</reference>
<dbReference type="Proteomes" id="UP001565471">
    <property type="component" value="Unassembled WGS sequence"/>
</dbReference>
<evidence type="ECO:0000256" key="7">
    <source>
        <dbReference type="ARBA" id="ARBA00022989"/>
    </source>
</evidence>
<dbReference type="Pfam" id="PF03901">
    <property type="entry name" value="Glyco_transf_22"/>
    <property type="match status" value="1"/>
</dbReference>
<comment type="caution">
    <text evidence="10">The sequence shown here is derived from an EMBL/GenBank/DDBJ whole genome shotgun (WGS) entry which is preliminary data.</text>
</comment>
<feature type="transmembrane region" description="Helical" evidence="9">
    <location>
        <begin position="355"/>
        <end position="375"/>
    </location>
</feature>
<feature type="transmembrane region" description="Helical" evidence="9">
    <location>
        <begin position="387"/>
        <end position="406"/>
    </location>
</feature>
<evidence type="ECO:0000256" key="4">
    <source>
        <dbReference type="ARBA" id="ARBA00022679"/>
    </source>
</evidence>
<protein>
    <recommendedName>
        <fullName evidence="12">4-amino-4-deoxy-L-arabinose transferase</fullName>
    </recommendedName>
</protein>
<feature type="transmembrane region" description="Helical" evidence="9">
    <location>
        <begin position="331"/>
        <end position="349"/>
    </location>
</feature>
<keyword evidence="3" id="KW-0328">Glycosyltransferase</keyword>
<feature type="transmembrane region" description="Helical" evidence="9">
    <location>
        <begin position="168"/>
        <end position="187"/>
    </location>
</feature>
<evidence type="ECO:0000256" key="3">
    <source>
        <dbReference type="ARBA" id="ARBA00022676"/>
    </source>
</evidence>
<evidence type="ECO:0000256" key="9">
    <source>
        <dbReference type="SAM" id="Phobius"/>
    </source>
</evidence>
<keyword evidence="4" id="KW-0808">Transferase</keyword>
<comment type="subcellular location">
    <subcellularLocation>
        <location evidence="1">Endomembrane system</location>
        <topology evidence="1">Multi-pass membrane protein</topology>
    </subcellularLocation>
    <subcellularLocation>
        <location evidence="2">Endoplasmic reticulum membrane</location>
    </subcellularLocation>
</comment>
<evidence type="ECO:0000256" key="5">
    <source>
        <dbReference type="ARBA" id="ARBA00022692"/>
    </source>
</evidence>
<gene>
    <name evidence="10" type="ORF">ABIF29_008309</name>
</gene>
<keyword evidence="11" id="KW-1185">Reference proteome</keyword>
<feature type="transmembrane region" description="Helical" evidence="9">
    <location>
        <begin position="255"/>
        <end position="282"/>
    </location>
</feature>
<organism evidence="10 11">
    <name type="scientific">Bradyrhizobium elkanii</name>
    <dbReference type="NCBI Taxonomy" id="29448"/>
    <lineage>
        <taxon>Bacteria</taxon>
        <taxon>Pseudomonadati</taxon>
        <taxon>Pseudomonadota</taxon>
        <taxon>Alphaproteobacteria</taxon>
        <taxon>Hyphomicrobiales</taxon>
        <taxon>Nitrobacteraceae</taxon>
        <taxon>Bradyrhizobium</taxon>
    </lineage>
</organism>
<keyword evidence="5 9" id="KW-0812">Transmembrane</keyword>
<evidence type="ECO:0000256" key="8">
    <source>
        <dbReference type="ARBA" id="ARBA00023136"/>
    </source>
</evidence>